<dbReference type="PATRIC" id="fig|1244083.3.peg.116"/>
<evidence type="ECO:0000313" key="1">
    <source>
        <dbReference type="EMBL" id="EKU12173.1"/>
    </source>
</evidence>
<proteinExistence type="predicted"/>
<evidence type="ECO:0000313" key="2">
    <source>
        <dbReference type="Proteomes" id="UP000011939"/>
    </source>
</evidence>
<comment type="caution">
    <text evidence="1">The sequence shown here is derived from an EMBL/GenBank/DDBJ whole genome shotgun (WGS) entry which is preliminary data.</text>
</comment>
<dbReference type="RefSeq" id="WP_009492512.1">
    <property type="nucleotide sequence ID" value="NZ_AMZQ01000001.1"/>
</dbReference>
<sequence>MTADFYKFAKIYPLAAIFIQCFCARADENRAGEAKSAIDYREEMRRPVITISRYGKNLIRISSPSRKTGLSSLPKTALLAASCSG</sequence>
<protein>
    <submittedName>
        <fullName evidence="1">Uncharacterized protein</fullName>
    </submittedName>
</protein>
<dbReference type="Proteomes" id="UP000011939">
    <property type="component" value="Unassembled WGS sequence"/>
</dbReference>
<dbReference type="AlphaFoldDB" id="M5ISY0"/>
<name>M5ISY0_9BACT</name>
<dbReference type="STRING" id="1244083.CSUNSWCD_113"/>
<gene>
    <name evidence="1" type="ORF">CSUNSWCD_113</name>
</gene>
<organism evidence="1 2">
    <name type="scientific">Campylobacter showae CSUNSWCD</name>
    <dbReference type="NCBI Taxonomy" id="1244083"/>
    <lineage>
        <taxon>Bacteria</taxon>
        <taxon>Pseudomonadati</taxon>
        <taxon>Campylobacterota</taxon>
        <taxon>Epsilonproteobacteria</taxon>
        <taxon>Campylobacterales</taxon>
        <taxon>Campylobacteraceae</taxon>
        <taxon>Campylobacter</taxon>
    </lineage>
</organism>
<dbReference type="EMBL" id="AMZQ01000001">
    <property type="protein sequence ID" value="EKU12173.1"/>
    <property type="molecule type" value="Genomic_DNA"/>
</dbReference>
<accession>M5ISY0</accession>
<reference evidence="1 2" key="1">
    <citation type="journal article" date="2013" name="Genome Announc.">
        <title>Genome Sequence of Campylobacter showae UNSWCD, Isolated from a Patient with Crohn's Disease.</title>
        <authorList>
            <person name="Tay A.P."/>
            <person name="Kaakoush N.O."/>
            <person name="Deshpande N.P."/>
            <person name="Chen Z."/>
            <person name="Mitchell H."/>
            <person name="Wilkins M.R."/>
        </authorList>
    </citation>
    <scope>NUCLEOTIDE SEQUENCE [LARGE SCALE GENOMIC DNA]</scope>
    <source>
        <strain evidence="1 2">CSUNSWCD</strain>
    </source>
</reference>